<feature type="domain" description="Response regulatory" evidence="20">
    <location>
        <begin position="974"/>
        <end position="1093"/>
    </location>
</feature>
<feature type="modified residue" description="4-aspartylphosphate" evidence="16">
    <location>
        <position position="1023"/>
    </location>
</feature>
<dbReference type="SMART" id="SM00388">
    <property type="entry name" value="HisKA"/>
    <property type="match status" value="1"/>
</dbReference>
<dbReference type="PANTHER" id="PTHR43047:SF72">
    <property type="entry name" value="OSMOSENSING HISTIDINE PROTEIN KINASE SLN1"/>
    <property type="match status" value="1"/>
</dbReference>
<dbReference type="SUPFAM" id="SSF47226">
    <property type="entry name" value="Histidine-containing phosphotransfer domain, HPT domain"/>
    <property type="match status" value="1"/>
</dbReference>
<evidence type="ECO:0000256" key="6">
    <source>
        <dbReference type="ARBA" id="ARBA00022553"/>
    </source>
</evidence>
<keyword evidence="5" id="KW-0997">Cell inner membrane</keyword>
<comment type="subcellular location">
    <subcellularLocation>
        <location evidence="2">Cell inner membrane</location>
        <topology evidence="2">Multi-pass membrane protein</topology>
    </subcellularLocation>
</comment>
<keyword evidence="6 16" id="KW-0597">Phosphoprotein</keyword>
<keyword evidence="11" id="KW-0547">Nucleotide-binding</keyword>
<dbReference type="Pfam" id="PF00497">
    <property type="entry name" value="SBP_bac_3"/>
    <property type="match status" value="2"/>
</dbReference>
<dbReference type="Pfam" id="PF02518">
    <property type="entry name" value="HATPase_c"/>
    <property type="match status" value="1"/>
</dbReference>
<evidence type="ECO:0000256" key="5">
    <source>
        <dbReference type="ARBA" id="ARBA00022519"/>
    </source>
</evidence>
<evidence type="ECO:0000313" key="23">
    <source>
        <dbReference type="Proteomes" id="UP001596473"/>
    </source>
</evidence>
<dbReference type="EC" id="2.7.13.3" evidence="3"/>
<dbReference type="InterPro" id="IPR004358">
    <property type="entry name" value="Sig_transdc_His_kin-like_C"/>
</dbReference>
<dbReference type="Gene3D" id="3.30.565.10">
    <property type="entry name" value="Histidine kinase-like ATPase, C-terminal domain"/>
    <property type="match status" value="1"/>
</dbReference>
<dbReference type="InterPro" id="IPR036890">
    <property type="entry name" value="HATPase_C_sf"/>
</dbReference>
<feature type="domain" description="HPt" evidence="21">
    <location>
        <begin position="1122"/>
        <end position="1224"/>
    </location>
</feature>
<name>A0ABW2QUQ4_9NEIS</name>
<keyword evidence="11" id="KW-0067">ATP-binding</keyword>
<feature type="modified residue" description="Phosphohistidine" evidence="15">
    <location>
        <position position="1161"/>
    </location>
</feature>
<keyword evidence="14 17" id="KW-0472">Membrane</keyword>
<dbReference type="CDD" id="cd17546">
    <property type="entry name" value="REC_hyHK_CKI1_RcsC-like"/>
    <property type="match status" value="1"/>
</dbReference>
<comment type="catalytic activity">
    <reaction evidence="1">
        <text>ATP + protein L-histidine = ADP + protein N-phospho-L-histidine.</text>
        <dbReference type="EC" id="2.7.13.3"/>
    </reaction>
</comment>
<dbReference type="SUPFAM" id="SSF53850">
    <property type="entry name" value="Periplasmic binding protein-like II"/>
    <property type="match status" value="2"/>
</dbReference>
<keyword evidence="9 18" id="KW-0732">Signal</keyword>
<comment type="caution">
    <text evidence="22">The sequence shown here is derived from an EMBL/GenBank/DDBJ whole genome shotgun (WGS) entry which is preliminary data.</text>
</comment>
<dbReference type="PRINTS" id="PR00344">
    <property type="entry name" value="BCTRLSENSOR"/>
</dbReference>
<evidence type="ECO:0000256" key="1">
    <source>
        <dbReference type="ARBA" id="ARBA00000085"/>
    </source>
</evidence>
<dbReference type="Gene3D" id="3.40.50.2300">
    <property type="match status" value="1"/>
</dbReference>
<dbReference type="PROSITE" id="PS50110">
    <property type="entry name" value="RESPONSE_REGULATORY"/>
    <property type="match status" value="1"/>
</dbReference>
<keyword evidence="23" id="KW-1185">Reference proteome</keyword>
<dbReference type="Gene3D" id="3.30.450.20">
    <property type="entry name" value="PAS domain"/>
    <property type="match status" value="1"/>
</dbReference>
<dbReference type="Gene3D" id="1.20.120.160">
    <property type="entry name" value="HPT domain"/>
    <property type="match status" value="1"/>
</dbReference>
<dbReference type="Pfam" id="PF00072">
    <property type="entry name" value="Response_reg"/>
    <property type="match status" value="1"/>
</dbReference>
<dbReference type="SMART" id="SM00062">
    <property type="entry name" value="PBPb"/>
    <property type="match status" value="2"/>
</dbReference>
<evidence type="ECO:0000256" key="18">
    <source>
        <dbReference type="SAM" id="SignalP"/>
    </source>
</evidence>
<dbReference type="InterPro" id="IPR036641">
    <property type="entry name" value="HPT_dom_sf"/>
</dbReference>
<dbReference type="RefSeq" id="WP_380186926.1">
    <property type="nucleotide sequence ID" value="NZ_JBHTBQ010000010.1"/>
</dbReference>
<dbReference type="Gene3D" id="3.40.190.10">
    <property type="entry name" value="Periplasmic binding protein-like II"/>
    <property type="match status" value="4"/>
</dbReference>
<dbReference type="Gene3D" id="1.10.287.130">
    <property type="match status" value="1"/>
</dbReference>
<evidence type="ECO:0000256" key="12">
    <source>
        <dbReference type="ARBA" id="ARBA00022989"/>
    </source>
</evidence>
<evidence type="ECO:0000256" key="14">
    <source>
        <dbReference type="ARBA" id="ARBA00023136"/>
    </source>
</evidence>
<dbReference type="InterPro" id="IPR001789">
    <property type="entry name" value="Sig_transdc_resp-reg_receiver"/>
</dbReference>
<evidence type="ECO:0000313" key="22">
    <source>
        <dbReference type="EMBL" id="MFC7419446.1"/>
    </source>
</evidence>
<dbReference type="InterPro" id="IPR011006">
    <property type="entry name" value="CheY-like_superfamily"/>
</dbReference>
<evidence type="ECO:0000259" key="19">
    <source>
        <dbReference type="PROSITE" id="PS50109"/>
    </source>
</evidence>
<dbReference type="Proteomes" id="UP001596473">
    <property type="component" value="Unassembled WGS sequence"/>
</dbReference>
<dbReference type="InterPro" id="IPR008207">
    <property type="entry name" value="Sig_transdc_His_kin_Hpt_dom"/>
</dbReference>
<evidence type="ECO:0000256" key="13">
    <source>
        <dbReference type="ARBA" id="ARBA00023012"/>
    </source>
</evidence>
<evidence type="ECO:0000259" key="20">
    <source>
        <dbReference type="PROSITE" id="PS50110"/>
    </source>
</evidence>
<dbReference type="PANTHER" id="PTHR43047">
    <property type="entry name" value="TWO-COMPONENT HISTIDINE PROTEIN KINASE"/>
    <property type="match status" value="1"/>
</dbReference>
<dbReference type="InterPro" id="IPR003594">
    <property type="entry name" value="HATPase_dom"/>
</dbReference>
<evidence type="ECO:0000256" key="11">
    <source>
        <dbReference type="ARBA" id="ARBA00022840"/>
    </source>
</evidence>
<dbReference type="CDD" id="cd13705">
    <property type="entry name" value="PBP2_BvgS_D1"/>
    <property type="match status" value="1"/>
</dbReference>
<evidence type="ECO:0000256" key="17">
    <source>
        <dbReference type="SAM" id="Phobius"/>
    </source>
</evidence>
<dbReference type="SUPFAM" id="SSF55874">
    <property type="entry name" value="ATPase domain of HSP90 chaperone/DNA topoisomerase II/histidine kinase"/>
    <property type="match status" value="1"/>
</dbReference>
<reference evidence="23" key="1">
    <citation type="journal article" date="2019" name="Int. J. Syst. Evol. Microbiol.">
        <title>The Global Catalogue of Microorganisms (GCM) 10K type strain sequencing project: providing services to taxonomists for standard genome sequencing and annotation.</title>
        <authorList>
            <consortium name="The Broad Institute Genomics Platform"/>
            <consortium name="The Broad Institute Genome Sequencing Center for Infectious Disease"/>
            <person name="Wu L."/>
            <person name="Ma J."/>
        </authorList>
    </citation>
    <scope>NUCLEOTIDE SEQUENCE [LARGE SCALE GENOMIC DNA]</scope>
    <source>
        <strain evidence="23">CCUG 62945</strain>
    </source>
</reference>
<evidence type="ECO:0000259" key="21">
    <source>
        <dbReference type="PROSITE" id="PS50894"/>
    </source>
</evidence>
<proteinExistence type="predicted"/>
<keyword evidence="4" id="KW-1003">Cell membrane</keyword>
<dbReference type="CDD" id="cd00082">
    <property type="entry name" value="HisKA"/>
    <property type="match status" value="1"/>
</dbReference>
<keyword evidence="12 17" id="KW-1133">Transmembrane helix</keyword>
<dbReference type="EMBL" id="JBHTBQ010000010">
    <property type="protein sequence ID" value="MFC7419446.1"/>
    <property type="molecule type" value="Genomic_DNA"/>
</dbReference>
<dbReference type="InterPro" id="IPR003661">
    <property type="entry name" value="HisK_dim/P_dom"/>
</dbReference>
<feature type="transmembrane region" description="Helical" evidence="17">
    <location>
        <begin position="541"/>
        <end position="562"/>
    </location>
</feature>
<dbReference type="InterPro" id="IPR035965">
    <property type="entry name" value="PAS-like_dom_sf"/>
</dbReference>
<accession>A0ABW2QUQ4</accession>
<sequence length="1224" mass="134642">MSHVKCLIFFLLVLLMQQASSKVPFVDKLVLSEYVFSTMHDVPLDEQDSRWLRAKKTLKLGVALPDVPPFGITTYGREFSGVTADYIGVIAESLGVRVEVYHYANQALMLDALKAGEIDLLDGSDFFYSSDGAYIFSDHYIENNLVVVTRKKEESHFPENLSGVSIAVVPDYIPFSVLKNKYSNANFKSFSSVNNALGAVAFGSADLMIIDLISANYLINNGFYSYLELHSLSDLDLGNYGCCYVFGKNNIQLQRIINAALKAITVEEKAGIARRWNGNGINLGNKNKITLTESEQQWINKNPVVTIDVGDYIAPISYFDINGNLQGVLGDILNKIKLNTGLVFKISRSSSLGDTFSKAEDGNIDVFAPLSRSVSLEKKFIFSRPMFSSQYVFVIKKGVARIDDLSKMDGLKLAIVDNAELIEILKIKYPKIKLVHMANALEALGFTAAGKVDATVVTLPRAEYYIHSLFENELFISSMLDLGDEQVQYQPAFAVKKEAVELLAILDKALAAIPIEERLMIRSRWQAPPMVSSGRWLDHKALIYSIIVLVFFIIVIFVIWNLRLSMVGKQRAIVNRVLLDKLDLLGGAMNGAPFPIYVVGVDGFLRLCNDFMLHKIGLTRELLIGAPGNASLLRSLGLNDAEGLNTLDMAFQRVLRDGVPMDCTLSWGEGDSAMICHHWILPCFDSMGVIQGVACSYVDITEREQLIEGLRDAKELADGASKAKTTFLATMSHEIRTPMNAIIGMLELALKKADRNVLDRSAIEVAYGSAQSLLELIGDILDVVRIESGSLSLAPTRGHLRELVESVVRVFDGLARQKGLSLVVDLDVSINRDVLLDPLRFKQILSNLIGNAIKFTHKGRVDIQVLGKPIGDVYLQVQLLVKDSGIGIAMKDQQRLFQPFIQANNNGQSTRIGAGLGLMISRELCELMGGGLELTSELGVGTQIQVSLTFNVLEPVLPGQGWVEQGPQEQKILTVLVVDDHAANRLLLCEQLIYLGHGVRSAEDGAEGLSIWKANHFDVVITDCNMPVMSGYELTQAIRKAEKISRLPPCRVLGYTANAQEEEREHCKAVGMDDCMFKPVGVDDLAKYLTSSVLSPLLFLGEGKRDYGEVKIEQLMKLTGNNPQLVARFLNELINNNRDDLVTLLNLSDVADKVGLGGLAHKIKGAAQVVNAGEVMRSCEVLEALCKCAHQPEELAAAVFALEESILALESLLLSHIDSGLAEF</sequence>
<dbReference type="SMART" id="SM00448">
    <property type="entry name" value="REC"/>
    <property type="match status" value="1"/>
</dbReference>
<organism evidence="22 23">
    <name type="scientific">Iodobacter arcticus</name>
    <dbReference type="NCBI Taxonomy" id="590593"/>
    <lineage>
        <taxon>Bacteria</taxon>
        <taxon>Pseudomonadati</taxon>
        <taxon>Pseudomonadota</taxon>
        <taxon>Betaproteobacteria</taxon>
        <taxon>Neisseriales</taxon>
        <taxon>Chitinibacteraceae</taxon>
        <taxon>Iodobacter</taxon>
    </lineage>
</organism>
<evidence type="ECO:0000256" key="7">
    <source>
        <dbReference type="ARBA" id="ARBA00022679"/>
    </source>
</evidence>
<dbReference type="PROSITE" id="PS50894">
    <property type="entry name" value="HPT"/>
    <property type="match status" value="1"/>
</dbReference>
<dbReference type="InterPro" id="IPR036097">
    <property type="entry name" value="HisK_dim/P_sf"/>
</dbReference>
<dbReference type="SUPFAM" id="SSF55785">
    <property type="entry name" value="PYP-like sensor domain (PAS domain)"/>
    <property type="match status" value="1"/>
</dbReference>
<dbReference type="SUPFAM" id="SSF52172">
    <property type="entry name" value="CheY-like"/>
    <property type="match status" value="1"/>
</dbReference>
<evidence type="ECO:0000256" key="3">
    <source>
        <dbReference type="ARBA" id="ARBA00012438"/>
    </source>
</evidence>
<evidence type="ECO:0000256" key="10">
    <source>
        <dbReference type="ARBA" id="ARBA00022777"/>
    </source>
</evidence>
<evidence type="ECO:0000256" key="9">
    <source>
        <dbReference type="ARBA" id="ARBA00022729"/>
    </source>
</evidence>
<dbReference type="InterPro" id="IPR001638">
    <property type="entry name" value="Solute-binding_3/MltF_N"/>
</dbReference>
<evidence type="ECO:0000256" key="16">
    <source>
        <dbReference type="PROSITE-ProRule" id="PRU00169"/>
    </source>
</evidence>
<dbReference type="PROSITE" id="PS50109">
    <property type="entry name" value="HIS_KIN"/>
    <property type="match status" value="1"/>
</dbReference>
<feature type="signal peptide" evidence="18">
    <location>
        <begin position="1"/>
        <end position="21"/>
    </location>
</feature>
<dbReference type="InterPro" id="IPR005467">
    <property type="entry name" value="His_kinase_dom"/>
</dbReference>
<keyword evidence="10" id="KW-0418">Kinase</keyword>
<feature type="domain" description="Histidine kinase" evidence="19">
    <location>
        <begin position="730"/>
        <end position="952"/>
    </location>
</feature>
<keyword evidence="8 17" id="KW-0812">Transmembrane</keyword>
<dbReference type="InterPro" id="IPR049870">
    <property type="entry name" value="BvgS-like_periplasmic1"/>
</dbReference>
<protein>
    <recommendedName>
        <fullName evidence="3">histidine kinase</fullName>
        <ecNumber evidence="3">2.7.13.3</ecNumber>
    </recommendedName>
</protein>
<keyword evidence="13" id="KW-0902">Two-component regulatory system</keyword>
<evidence type="ECO:0000256" key="15">
    <source>
        <dbReference type="PROSITE-ProRule" id="PRU00110"/>
    </source>
</evidence>
<evidence type="ECO:0000256" key="2">
    <source>
        <dbReference type="ARBA" id="ARBA00004429"/>
    </source>
</evidence>
<gene>
    <name evidence="22" type="ORF">ACFQNF_06095</name>
</gene>
<dbReference type="Pfam" id="PF01627">
    <property type="entry name" value="Hpt"/>
    <property type="match status" value="1"/>
</dbReference>
<dbReference type="CDD" id="cd16922">
    <property type="entry name" value="HATPase_EvgS-ArcB-TorS-like"/>
    <property type="match status" value="1"/>
</dbReference>
<feature type="chain" id="PRO_5047147431" description="histidine kinase" evidence="18">
    <location>
        <begin position="22"/>
        <end position="1224"/>
    </location>
</feature>
<evidence type="ECO:0000256" key="4">
    <source>
        <dbReference type="ARBA" id="ARBA00022475"/>
    </source>
</evidence>
<dbReference type="SUPFAM" id="SSF47384">
    <property type="entry name" value="Homodimeric domain of signal transducing histidine kinase"/>
    <property type="match status" value="1"/>
</dbReference>
<dbReference type="Pfam" id="PF00512">
    <property type="entry name" value="HisKA"/>
    <property type="match status" value="1"/>
</dbReference>
<evidence type="ECO:0000256" key="8">
    <source>
        <dbReference type="ARBA" id="ARBA00022692"/>
    </source>
</evidence>
<dbReference type="SMART" id="SM00387">
    <property type="entry name" value="HATPase_c"/>
    <property type="match status" value="1"/>
</dbReference>
<keyword evidence="7" id="KW-0808">Transferase</keyword>